<dbReference type="SMART" id="SM00257">
    <property type="entry name" value="LysM"/>
    <property type="match status" value="3"/>
</dbReference>
<dbReference type="AlphaFoldDB" id="A0ABD3H9J7"/>
<protein>
    <recommendedName>
        <fullName evidence="3">LysM domain-containing protein</fullName>
    </recommendedName>
</protein>
<feature type="signal peptide" evidence="2">
    <location>
        <begin position="1"/>
        <end position="23"/>
    </location>
</feature>
<dbReference type="InterPro" id="IPR036779">
    <property type="entry name" value="LysM_dom_sf"/>
</dbReference>
<keyword evidence="5" id="KW-1185">Reference proteome</keyword>
<evidence type="ECO:0000313" key="4">
    <source>
        <dbReference type="EMBL" id="KAL3688203.1"/>
    </source>
</evidence>
<name>A0ABD3H9J7_9MARC</name>
<keyword evidence="2" id="KW-0732">Signal</keyword>
<feature type="compositionally biased region" description="Low complexity" evidence="1">
    <location>
        <begin position="346"/>
        <end position="359"/>
    </location>
</feature>
<dbReference type="PROSITE" id="PS51257">
    <property type="entry name" value="PROKAR_LIPOPROTEIN"/>
    <property type="match status" value="1"/>
</dbReference>
<feature type="domain" description="LysM" evidence="3">
    <location>
        <begin position="44"/>
        <end position="95"/>
    </location>
</feature>
<reference evidence="4 5" key="1">
    <citation type="submission" date="2024-09" db="EMBL/GenBank/DDBJ databases">
        <title>Chromosome-scale assembly of Riccia sorocarpa.</title>
        <authorList>
            <person name="Paukszto L."/>
        </authorList>
    </citation>
    <scope>NUCLEOTIDE SEQUENCE [LARGE SCALE GENOMIC DNA]</scope>
    <source>
        <strain evidence="4">LP-2024</strain>
        <tissue evidence="4">Aerial parts of the thallus</tissue>
    </source>
</reference>
<feature type="domain" description="LysM" evidence="3">
    <location>
        <begin position="111"/>
        <end position="158"/>
    </location>
</feature>
<sequence length="395" mass="41845">MERVLLWNVCAVFVLLSCNAVSAQTLTSTYYQEACYWGTCQSRLSYRAQGEPTLQGIADLFGVDFYDIMGANNLDITKANTLANSKVKNGTIVLIPIRCECINQVRRTNQTVYRVKKGDTLFTIANDIFVGLVPYPEIGKVNNIQDLDNIAADQLLVIPFLCSCPNITAPNPFTIGLTYSVASGDDLTKIANEFGSDATAIQTLNNITDSKSLQAAQIIRVPIPGCKANFSGGAQDGDLIVTKGAYNLTTPADCVQCKCYGDTPTMHCVPNPVLNVSQCPSLDCSTNLKIGNFTTKMEKDGCDVISCEYKGYLYMGKVDKPITQTKEPTCPAYPAVPGPNNLGTIPGSSGSTPGASPGSPGAPGGPPANSSATVLGSQFLLFSAISVAATSLLVV</sequence>
<organism evidence="4 5">
    <name type="scientific">Riccia sorocarpa</name>
    <dbReference type="NCBI Taxonomy" id="122646"/>
    <lineage>
        <taxon>Eukaryota</taxon>
        <taxon>Viridiplantae</taxon>
        <taxon>Streptophyta</taxon>
        <taxon>Embryophyta</taxon>
        <taxon>Marchantiophyta</taxon>
        <taxon>Marchantiopsida</taxon>
        <taxon>Marchantiidae</taxon>
        <taxon>Marchantiales</taxon>
        <taxon>Ricciaceae</taxon>
        <taxon>Riccia</taxon>
    </lineage>
</organism>
<evidence type="ECO:0000313" key="5">
    <source>
        <dbReference type="Proteomes" id="UP001633002"/>
    </source>
</evidence>
<dbReference type="EMBL" id="JBJQOH010000004">
    <property type="protein sequence ID" value="KAL3688203.1"/>
    <property type="molecule type" value="Genomic_DNA"/>
</dbReference>
<dbReference type="Pfam" id="PF23446">
    <property type="entry name" value="LysM1_NFP_LYK"/>
    <property type="match status" value="1"/>
</dbReference>
<dbReference type="Gene3D" id="3.10.350.10">
    <property type="entry name" value="LysM domain"/>
    <property type="match status" value="2"/>
</dbReference>
<dbReference type="Proteomes" id="UP001633002">
    <property type="component" value="Unassembled WGS sequence"/>
</dbReference>
<accession>A0ABD3H9J7</accession>
<dbReference type="Pfam" id="PF01476">
    <property type="entry name" value="LysM"/>
    <property type="match status" value="2"/>
</dbReference>
<evidence type="ECO:0000256" key="2">
    <source>
        <dbReference type="SAM" id="SignalP"/>
    </source>
</evidence>
<dbReference type="PROSITE" id="PS51782">
    <property type="entry name" value="LYSM"/>
    <property type="match status" value="3"/>
</dbReference>
<feature type="chain" id="PRO_5044889534" description="LysM domain-containing protein" evidence="2">
    <location>
        <begin position="24"/>
        <end position="395"/>
    </location>
</feature>
<comment type="caution">
    <text evidence="4">The sequence shown here is derived from an EMBL/GenBank/DDBJ whole genome shotgun (WGS) entry which is preliminary data.</text>
</comment>
<evidence type="ECO:0000256" key="1">
    <source>
        <dbReference type="SAM" id="MobiDB-lite"/>
    </source>
</evidence>
<dbReference type="PANTHER" id="PTHR33734">
    <property type="entry name" value="LYSM DOMAIN-CONTAINING GPI-ANCHORED PROTEIN 2"/>
    <property type="match status" value="1"/>
</dbReference>
<dbReference type="PANTHER" id="PTHR33734:SF35">
    <property type="entry name" value="LYSM DOMAIN-CONTAINING GPI-ANCHORED PROTEIN 1"/>
    <property type="match status" value="1"/>
</dbReference>
<dbReference type="InterPro" id="IPR056561">
    <property type="entry name" value="NFP_LYK_LysM1"/>
</dbReference>
<feature type="region of interest" description="Disordered" evidence="1">
    <location>
        <begin position="341"/>
        <end position="369"/>
    </location>
</feature>
<dbReference type="SUPFAM" id="SSF54106">
    <property type="entry name" value="LysM domain"/>
    <property type="match status" value="2"/>
</dbReference>
<proteinExistence type="predicted"/>
<gene>
    <name evidence="4" type="ORF">R1sor_014512</name>
</gene>
<feature type="domain" description="LysM" evidence="3">
    <location>
        <begin position="177"/>
        <end position="221"/>
    </location>
</feature>
<dbReference type="CDD" id="cd00118">
    <property type="entry name" value="LysM"/>
    <property type="match status" value="2"/>
</dbReference>
<evidence type="ECO:0000259" key="3">
    <source>
        <dbReference type="PROSITE" id="PS51782"/>
    </source>
</evidence>
<dbReference type="InterPro" id="IPR018392">
    <property type="entry name" value="LysM"/>
</dbReference>